<evidence type="ECO:0000256" key="7">
    <source>
        <dbReference type="ARBA" id="ARBA00022729"/>
    </source>
</evidence>
<evidence type="ECO:0000256" key="11">
    <source>
        <dbReference type="SAM" id="SignalP"/>
    </source>
</evidence>
<evidence type="ECO:0000256" key="4">
    <source>
        <dbReference type="ARBA" id="ARBA00020365"/>
    </source>
</evidence>
<evidence type="ECO:0000256" key="3">
    <source>
        <dbReference type="ARBA" id="ARBA00008576"/>
    </source>
</evidence>
<dbReference type="PANTHER" id="PTHR15444">
    <property type="entry name" value="SECRETED PHOSPHOPROTEIN 24"/>
    <property type="match status" value="1"/>
</dbReference>
<protein>
    <recommendedName>
        <fullName evidence="4">Secreted phosphoprotein 24</fullName>
    </recommendedName>
    <alternativeName>
        <fullName evidence="9">Secreted phosphoprotein 2</fullName>
    </alternativeName>
</protein>
<dbReference type="EMBL" id="SRLO01000581">
    <property type="protein sequence ID" value="TNN51481.1"/>
    <property type="molecule type" value="Genomic_DNA"/>
</dbReference>
<dbReference type="InterPro" id="IPR010892">
    <property type="entry name" value="Spp-24"/>
</dbReference>
<dbReference type="GO" id="GO:0005576">
    <property type="term" value="C:extracellular region"/>
    <property type="evidence" value="ECO:0007669"/>
    <property type="project" value="UniProtKB-SubCell"/>
</dbReference>
<dbReference type="Pfam" id="PF07448">
    <property type="entry name" value="Spp-24"/>
    <property type="match status" value="1"/>
</dbReference>
<dbReference type="GO" id="GO:0046849">
    <property type="term" value="P:bone remodeling"/>
    <property type="evidence" value="ECO:0007669"/>
    <property type="project" value="InterPro"/>
</dbReference>
<dbReference type="AlphaFoldDB" id="A0A4Z2GE58"/>
<feature type="signal peptide" evidence="11">
    <location>
        <begin position="1"/>
        <end position="18"/>
    </location>
</feature>
<feature type="region of interest" description="Disordered" evidence="10">
    <location>
        <begin position="121"/>
        <end position="185"/>
    </location>
</feature>
<dbReference type="SUPFAM" id="SSF54403">
    <property type="entry name" value="Cystatin/monellin"/>
    <property type="match status" value="1"/>
</dbReference>
<comment type="function">
    <text evidence="1">Could coordinate an aspect of bone turnover.</text>
</comment>
<evidence type="ECO:0000256" key="5">
    <source>
        <dbReference type="ARBA" id="ARBA00022525"/>
    </source>
</evidence>
<accession>A0A4Z2GE58</accession>
<gene>
    <name evidence="12" type="primary">spp2</name>
    <name evidence="12" type="ORF">EYF80_038331</name>
</gene>
<feature type="compositionally biased region" description="Low complexity" evidence="10">
    <location>
        <begin position="265"/>
        <end position="275"/>
    </location>
</feature>
<feature type="compositionally biased region" description="Gly residues" evidence="10">
    <location>
        <begin position="282"/>
        <end position="299"/>
    </location>
</feature>
<keyword evidence="8" id="KW-1015">Disulfide bond</keyword>
<dbReference type="OrthoDB" id="9944258at2759"/>
<dbReference type="InterPro" id="IPR046350">
    <property type="entry name" value="Cystatin_sf"/>
</dbReference>
<organism evidence="12 13">
    <name type="scientific">Liparis tanakae</name>
    <name type="common">Tanaka's snailfish</name>
    <dbReference type="NCBI Taxonomy" id="230148"/>
    <lineage>
        <taxon>Eukaryota</taxon>
        <taxon>Metazoa</taxon>
        <taxon>Chordata</taxon>
        <taxon>Craniata</taxon>
        <taxon>Vertebrata</taxon>
        <taxon>Euteleostomi</taxon>
        <taxon>Actinopterygii</taxon>
        <taxon>Neopterygii</taxon>
        <taxon>Teleostei</taxon>
        <taxon>Neoteleostei</taxon>
        <taxon>Acanthomorphata</taxon>
        <taxon>Eupercaria</taxon>
        <taxon>Perciformes</taxon>
        <taxon>Cottioidei</taxon>
        <taxon>Cottales</taxon>
        <taxon>Liparidae</taxon>
        <taxon>Liparis</taxon>
    </lineage>
</organism>
<sequence length="299" mass="30502">MKSCVLLWALLHTLGCSGSPLYASEVSSLADRALGAALAQVNSDHVRFLYRVTRGSVKKIIPLSPDTTDLLLAFGVKETECVKASGRDPLTCAFRAGFFVPSSSCTSRVRMSPTSAQVVSLRCGDDSSSSSSSESSEEPGLSLQGRTEARHRGDTFTNYLHSSGGGGGSAASSTAPAGSALPGLRDPGRLTDFRFSVRWRSSRKLCWPAPPFGEVGGGGDSGGGSGVALPRRTSVGGGVFFSELFPHVELLTRETGGGGGGAWGWGFTTATRGGPPLWPSLPGGGGGGKSSEAGGGGGK</sequence>
<evidence type="ECO:0000256" key="6">
    <source>
        <dbReference type="ARBA" id="ARBA00022553"/>
    </source>
</evidence>
<evidence type="ECO:0000256" key="8">
    <source>
        <dbReference type="ARBA" id="ARBA00023157"/>
    </source>
</evidence>
<keyword evidence="5" id="KW-0964">Secreted</keyword>
<keyword evidence="13" id="KW-1185">Reference proteome</keyword>
<evidence type="ECO:0000256" key="2">
    <source>
        <dbReference type="ARBA" id="ARBA00004613"/>
    </source>
</evidence>
<feature type="region of interest" description="Disordered" evidence="10">
    <location>
        <begin position="265"/>
        <end position="299"/>
    </location>
</feature>
<keyword evidence="6" id="KW-0597">Phosphoprotein</keyword>
<keyword evidence="7 11" id="KW-0732">Signal</keyword>
<evidence type="ECO:0000313" key="12">
    <source>
        <dbReference type="EMBL" id="TNN51481.1"/>
    </source>
</evidence>
<comment type="subcellular location">
    <subcellularLocation>
        <location evidence="2">Secreted</location>
    </subcellularLocation>
</comment>
<evidence type="ECO:0000256" key="10">
    <source>
        <dbReference type="SAM" id="MobiDB-lite"/>
    </source>
</evidence>
<evidence type="ECO:0000256" key="9">
    <source>
        <dbReference type="ARBA" id="ARBA00029627"/>
    </source>
</evidence>
<comment type="similarity">
    <text evidence="3">Belongs to the SPP2 family.</text>
</comment>
<comment type="caution">
    <text evidence="12">The sequence shown here is derived from an EMBL/GenBank/DDBJ whole genome shotgun (WGS) entry which is preliminary data.</text>
</comment>
<proteinExistence type="inferred from homology"/>
<dbReference type="Gene3D" id="3.10.450.10">
    <property type="match status" value="1"/>
</dbReference>
<feature type="chain" id="PRO_5021466448" description="Secreted phosphoprotein 24" evidence="11">
    <location>
        <begin position="19"/>
        <end position="299"/>
    </location>
</feature>
<dbReference type="PANTHER" id="PTHR15444:SF4">
    <property type="entry name" value="SECRETED PHOSPHOPROTEIN 24"/>
    <property type="match status" value="1"/>
</dbReference>
<dbReference type="Proteomes" id="UP000314294">
    <property type="component" value="Unassembled WGS sequence"/>
</dbReference>
<reference evidence="12 13" key="1">
    <citation type="submission" date="2019-03" db="EMBL/GenBank/DDBJ databases">
        <title>First draft genome of Liparis tanakae, snailfish: a comprehensive survey of snailfish specific genes.</title>
        <authorList>
            <person name="Kim W."/>
            <person name="Song I."/>
            <person name="Jeong J.-H."/>
            <person name="Kim D."/>
            <person name="Kim S."/>
            <person name="Ryu S."/>
            <person name="Song J.Y."/>
            <person name="Lee S.K."/>
        </authorList>
    </citation>
    <scope>NUCLEOTIDE SEQUENCE [LARGE SCALE GENOMIC DNA]</scope>
    <source>
        <tissue evidence="12">Muscle</tissue>
    </source>
</reference>
<evidence type="ECO:0000313" key="13">
    <source>
        <dbReference type="Proteomes" id="UP000314294"/>
    </source>
</evidence>
<evidence type="ECO:0000256" key="1">
    <source>
        <dbReference type="ARBA" id="ARBA00002371"/>
    </source>
</evidence>
<name>A0A4Z2GE58_9TELE</name>
<feature type="compositionally biased region" description="Low complexity" evidence="10">
    <location>
        <begin position="170"/>
        <end position="180"/>
    </location>
</feature>